<sequence length="189" mass="21018">MQCVSNVEYRVRINAEESESFKPTRGLRQGDPLSPYLFLLYIEGLNALLTHAEENENISGVKVCRDAPPVTNLLFADDSLILMKANQHSAAALKSALDLYCAAAGQLVSVEKSGIFFSPNTTVEIREQMCTTLNIMTEAMNDKYLGLPANVGADKSDCFKFLIERIIKKISGWKENYCLPGGRRSYSRL</sequence>
<dbReference type="STRING" id="200361.A0A452Y8P0"/>
<dbReference type="PANTHER" id="PTHR33116">
    <property type="entry name" value="REVERSE TRANSCRIPTASE ZINC-BINDING DOMAIN-CONTAINING PROTEIN-RELATED-RELATED"/>
    <property type="match status" value="1"/>
</dbReference>
<dbReference type="AlphaFoldDB" id="A0A452Y8P0"/>
<organism evidence="2 3">
    <name type="scientific">Aegilops tauschii subsp. strangulata</name>
    <name type="common">Goatgrass</name>
    <dbReference type="NCBI Taxonomy" id="200361"/>
    <lineage>
        <taxon>Eukaryota</taxon>
        <taxon>Viridiplantae</taxon>
        <taxon>Streptophyta</taxon>
        <taxon>Embryophyta</taxon>
        <taxon>Tracheophyta</taxon>
        <taxon>Spermatophyta</taxon>
        <taxon>Magnoliopsida</taxon>
        <taxon>Liliopsida</taxon>
        <taxon>Poales</taxon>
        <taxon>Poaceae</taxon>
        <taxon>BOP clade</taxon>
        <taxon>Pooideae</taxon>
        <taxon>Triticodae</taxon>
        <taxon>Triticeae</taxon>
        <taxon>Triticinae</taxon>
        <taxon>Aegilops</taxon>
    </lineage>
</organism>
<keyword evidence="3" id="KW-1185">Reference proteome</keyword>
<dbReference type="PANTHER" id="PTHR33116:SF86">
    <property type="entry name" value="REVERSE TRANSCRIPTASE DOMAIN-CONTAINING PROTEIN"/>
    <property type="match status" value="1"/>
</dbReference>
<reference evidence="2" key="5">
    <citation type="journal article" date="2021" name="G3 (Bethesda)">
        <title>Aegilops tauschii genome assembly Aet v5.0 features greater sequence contiguity and improved annotation.</title>
        <authorList>
            <person name="Wang L."/>
            <person name="Zhu T."/>
            <person name="Rodriguez J.C."/>
            <person name="Deal K.R."/>
            <person name="Dubcovsky J."/>
            <person name="McGuire P.E."/>
            <person name="Lux T."/>
            <person name="Spannagl M."/>
            <person name="Mayer K.F.X."/>
            <person name="Baldrich P."/>
            <person name="Meyers B.C."/>
            <person name="Huo N."/>
            <person name="Gu Y.Q."/>
            <person name="Zhou H."/>
            <person name="Devos K.M."/>
            <person name="Bennetzen J.L."/>
            <person name="Unver T."/>
            <person name="Budak H."/>
            <person name="Gulick P.J."/>
            <person name="Galiba G."/>
            <person name="Kalapos B."/>
            <person name="Nelson D.R."/>
            <person name="Li P."/>
            <person name="You F.M."/>
            <person name="Luo M.C."/>
            <person name="Dvorak J."/>
        </authorList>
    </citation>
    <scope>NUCLEOTIDE SEQUENCE [LARGE SCALE GENOMIC DNA]</scope>
    <source>
        <strain evidence="2">cv. AL8/78</strain>
    </source>
</reference>
<protein>
    <recommendedName>
        <fullName evidence="1">Reverse transcriptase domain-containing protein</fullName>
    </recommendedName>
</protein>
<reference evidence="3" key="2">
    <citation type="journal article" date="2017" name="Nat. Plants">
        <title>The Aegilops tauschii genome reveals multiple impacts of transposons.</title>
        <authorList>
            <person name="Zhao G."/>
            <person name="Zou C."/>
            <person name="Li K."/>
            <person name="Wang K."/>
            <person name="Li T."/>
            <person name="Gao L."/>
            <person name="Zhang X."/>
            <person name="Wang H."/>
            <person name="Yang Z."/>
            <person name="Liu X."/>
            <person name="Jiang W."/>
            <person name="Mao L."/>
            <person name="Kong X."/>
            <person name="Jiao Y."/>
            <person name="Jia J."/>
        </authorList>
    </citation>
    <scope>NUCLEOTIDE SEQUENCE [LARGE SCALE GENOMIC DNA]</scope>
    <source>
        <strain evidence="3">cv. AL8/78</strain>
    </source>
</reference>
<dbReference type="Gramene" id="AET1Gv20336400.1">
    <property type="protein sequence ID" value="AET1Gv20336400.1"/>
    <property type="gene ID" value="AET1Gv20336400"/>
</dbReference>
<dbReference type="Proteomes" id="UP000015105">
    <property type="component" value="Chromosome 1D"/>
</dbReference>
<dbReference type="Pfam" id="PF00078">
    <property type="entry name" value="RVT_1"/>
    <property type="match status" value="1"/>
</dbReference>
<evidence type="ECO:0000313" key="2">
    <source>
        <dbReference type="EnsemblPlants" id="AET1Gv20336400.1"/>
    </source>
</evidence>
<evidence type="ECO:0000313" key="3">
    <source>
        <dbReference type="Proteomes" id="UP000015105"/>
    </source>
</evidence>
<feature type="domain" description="Reverse transcriptase" evidence="1">
    <location>
        <begin position="1"/>
        <end position="137"/>
    </location>
</feature>
<reference evidence="2" key="4">
    <citation type="submission" date="2019-03" db="UniProtKB">
        <authorList>
            <consortium name="EnsemblPlants"/>
        </authorList>
    </citation>
    <scope>IDENTIFICATION</scope>
</reference>
<reference evidence="3" key="1">
    <citation type="journal article" date="2014" name="Science">
        <title>Ancient hybridizations among the ancestral genomes of bread wheat.</title>
        <authorList>
            <consortium name="International Wheat Genome Sequencing Consortium,"/>
            <person name="Marcussen T."/>
            <person name="Sandve S.R."/>
            <person name="Heier L."/>
            <person name="Spannagl M."/>
            <person name="Pfeifer M."/>
            <person name="Jakobsen K.S."/>
            <person name="Wulff B.B."/>
            <person name="Steuernagel B."/>
            <person name="Mayer K.F."/>
            <person name="Olsen O.A."/>
        </authorList>
    </citation>
    <scope>NUCLEOTIDE SEQUENCE [LARGE SCALE GENOMIC DNA]</scope>
    <source>
        <strain evidence="3">cv. AL8/78</strain>
    </source>
</reference>
<reference evidence="2" key="3">
    <citation type="journal article" date="2017" name="Nature">
        <title>Genome sequence of the progenitor of the wheat D genome Aegilops tauschii.</title>
        <authorList>
            <person name="Luo M.C."/>
            <person name="Gu Y.Q."/>
            <person name="Puiu D."/>
            <person name="Wang H."/>
            <person name="Twardziok S.O."/>
            <person name="Deal K.R."/>
            <person name="Huo N."/>
            <person name="Zhu T."/>
            <person name="Wang L."/>
            <person name="Wang Y."/>
            <person name="McGuire P.E."/>
            <person name="Liu S."/>
            <person name="Long H."/>
            <person name="Ramasamy R.K."/>
            <person name="Rodriguez J.C."/>
            <person name="Van S.L."/>
            <person name="Yuan L."/>
            <person name="Wang Z."/>
            <person name="Xia Z."/>
            <person name="Xiao L."/>
            <person name="Anderson O.D."/>
            <person name="Ouyang S."/>
            <person name="Liang Y."/>
            <person name="Zimin A.V."/>
            <person name="Pertea G."/>
            <person name="Qi P."/>
            <person name="Bennetzen J.L."/>
            <person name="Dai X."/>
            <person name="Dawson M.W."/>
            <person name="Muller H.G."/>
            <person name="Kugler K."/>
            <person name="Rivarola-Duarte L."/>
            <person name="Spannagl M."/>
            <person name="Mayer K.F.X."/>
            <person name="Lu F.H."/>
            <person name="Bevan M.W."/>
            <person name="Leroy P."/>
            <person name="Li P."/>
            <person name="You F.M."/>
            <person name="Sun Q."/>
            <person name="Liu Z."/>
            <person name="Lyons E."/>
            <person name="Wicker T."/>
            <person name="Salzberg S.L."/>
            <person name="Devos K.M."/>
            <person name="Dvorak J."/>
        </authorList>
    </citation>
    <scope>NUCLEOTIDE SEQUENCE [LARGE SCALE GENOMIC DNA]</scope>
    <source>
        <strain evidence="2">cv. AL8/78</strain>
    </source>
</reference>
<accession>A0A452Y8P0</accession>
<evidence type="ECO:0000259" key="1">
    <source>
        <dbReference type="PROSITE" id="PS50878"/>
    </source>
</evidence>
<dbReference type="InterPro" id="IPR000477">
    <property type="entry name" value="RT_dom"/>
</dbReference>
<dbReference type="EnsemblPlants" id="AET1Gv20336400.1">
    <property type="protein sequence ID" value="AET1Gv20336400.1"/>
    <property type="gene ID" value="AET1Gv20336400"/>
</dbReference>
<proteinExistence type="predicted"/>
<name>A0A452Y8P0_AEGTS</name>
<dbReference type="PROSITE" id="PS50878">
    <property type="entry name" value="RT_POL"/>
    <property type="match status" value="1"/>
</dbReference>